<dbReference type="AlphaFoldDB" id="A0A836B7Y8"/>
<dbReference type="EMBL" id="JAEHOD010000011">
    <property type="protein sequence ID" value="KAG2450367.1"/>
    <property type="molecule type" value="Genomic_DNA"/>
</dbReference>
<dbReference type="Proteomes" id="UP000613740">
    <property type="component" value="Unassembled WGS sequence"/>
</dbReference>
<name>A0A836B7Y8_9CHLO</name>
<gene>
    <name evidence="1" type="ORF">HYH02_004872</name>
</gene>
<reference evidence="1" key="1">
    <citation type="journal article" date="2020" name="bioRxiv">
        <title>Comparative genomics of Chlamydomonas.</title>
        <authorList>
            <person name="Craig R.J."/>
            <person name="Hasan A.R."/>
            <person name="Ness R.W."/>
            <person name="Keightley P.D."/>
        </authorList>
    </citation>
    <scope>NUCLEOTIDE SEQUENCE</scope>
    <source>
        <strain evidence="1">CCAP 11/173</strain>
    </source>
</reference>
<organism evidence="1 2">
    <name type="scientific">Chlamydomonas schloesseri</name>
    <dbReference type="NCBI Taxonomy" id="2026947"/>
    <lineage>
        <taxon>Eukaryota</taxon>
        <taxon>Viridiplantae</taxon>
        <taxon>Chlorophyta</taxon>
        <taxon>core chlorophytes</taxon>
        <taxon>Chlorophyceae</taxon>
        <taxon>CS clade</taxon>
        <taxon>Chlamydomonadales</taxon>
        <taxon>Chlamydomonadaceae</taxon>
        <taxon>Chlamydomonas</taxon>
    </lineage>
</organism>
<proteinExistence type="predicted"/>
<protein>
    <submittedName>
        <fullName evidence="1">Uncharacterized protein</fullName>
    </submittedName>
</protein>
<keyword evidence="2" id="KW-1185">Reference proteome</keyword>
<sequence length="244" mass="24669">MSGIALAAGQPEIALFAKGVSKAADWVSGAAPTVTDALGKASAIGARMQGGGSALMGDGCGLDHKALLSLRYSCSLLVTGYILSAFAVVAPDGPLRMALAVLRMDTFQALAWQAAAALAAVQQQQQEKEDGCPAAASSATADGLRDAVKEAYACYVAGISLYHATVNPLPAACSFELRPEGTTLELYKLNLAITDAECGTPACSRFAAHKLRVLSGPSLCLAALTLGLADPCAVDGGSSYGTSA</sequence>
<evidence type="ECO:0000313" key="1">
    <source>
        <dbReference type="EMBL" id="KAG2450367.1"/>
    </source>
</evidence>
<evidence type="ECO:0000313" key="2">
    <source>
        <dbReference type="Proteomes" id="UP000613740"/>
    </source>
</evidence>
<comment type="caution">
    <text evidence="1">The sequence shown here is derived from an EMBL/GenBank/DDBJ whole genome shotgun (WGS) entry which is preliminary data.</text>
</comment>
<accession>A0A836B7Y8</accession>